<dbReference type="AlphaFoldDB" id="A0A1G7YG78"/>
<dbReference type="InterPro" id="IPR008136">
    <property type="entry name" value="CinA_C"/>
</dbReference>
<dbReference type="Pfam" id="PF02464">
    <property type="entry name" value="CinA"/>
    <property type="match status" value="1"/>
</dbReference>
<proteinExistence type="predicted"/>
<organism evidence="3 4">
    <name type="scientific">Roseospirillum parvum</name>
    <dbReference type="NCBI Taxonomy" id="83401"/>
    <lineage>
        <taxon>Bacteria</taxon>
        <taxon>Pseudomonadati</taxon>
        <taxon>Pseudomonadota</taxon>
        <taxon>Alphaproteobacteria</taxon>
        <taxon>Rhodospirillales</taxon>
        <taxon>Rhodospirillaceae</taxon>
        <taxon>Roseospirillum</taxon>
    </lineage>
</organism>
<evidence type="ECO:0000256" key="1">
    <source>
        <dbReference type="SAM" id="MobiDB-lite"/>
    </source>
</evidence>
<dbReference type="RefSeq" id="WP_092617236.1">
    <property type="nucleotide sequence ID" value="NZ_FNCV01000003.1"/>
</dbReference>
<evidence type="ECO:0000313" key="4">
    <source>
        <dbReference type="Proteomes" id="UP000217076"/>
    </source>
</evidence>
<evidence type="ECO:0000259" key="2">
    <source>
        <dbReference type="Pfam" id="PF02464"/>
    </source>
</evidence>
<accession>A0A1G7YG78</accession>
<dbReference type="Proteomes" id="UP000217076">
    <property type="component" value="Unassembled WGS sequence"/>
</dbReference>
<gene>
    <name evidence="3" type="ORF">SAMN05421742_103291</name>
</gene>
<evidence type="ECO:0000313" key="3">
    <source>
        <dbReference type="EMBL" id="SDG95295.1"/>
    </source>
</evidence>
<sequence length="196" mass="19916">MSILPADLVHAAEQTIALLVERDLTVTVAESCTGGLIAACLTAVPGASAVFERGFVTYANAAKETMLGVPAELIAEHGAVSEVVACAMAHGALVNAPAGVALAVTGIAGPGGGSAEKPVGLVHVAVARRLGEDPAAEDPDVEILHKRFQFLGDRDHVRRATVSAALDLLAAMLEEAVEDDPDQTAAQPAEDSPEGP</sequence>
<feature type="domain" description="CinA C-terminal" evidence="2">
    <location>
        <begin position="12"/>
        <end position="172"/>
    </location>
</feature>
<dbReference type="InterPro" id="IPR036653">
    <property type="entry name" value="CinA-like_C"/>
</dbReference>
<dbReference type="Gene3D" id="3.90.950.20">
    <property type="entry name" value="CinA-like"/>
    <property type="match status" value="1"/>
</dbReference>
<reference evidence="4" key="1">
    <citation type="submission" date="2016-10" db="EMBL/GenBank/DDBJ databases">
        <authorList>
            <person name="Varghese N."/>
            <person name="Submissions S."/>
        </authorList>
    </citation>
    <scope>NUCLEOTIDE SEQUENCE [LARGE SCALE GENOMIC DNA]</scope>
    <source>
        <strain evidence="4">930I</strain>
    </source>
</reference>
<dbReference type="EMBL" id="FNCV01000003">
    <property type="protein sequence ID" value="SDG95295.1"/>
    <property type="molecule type" value="Genomic_DNA"/>
</dbReference>
<dbReference type="STRING" id="83401.SAMN05421742_103291"/>
<dbReference type="NCBIfam" id="TIGR00199">
    <property type="entry name" value="PncC_domain"/>
    <property type="match status" value="1"/>
</dbReference>
<protein>
    <submittedName>
        <fullName evidence="3">Nicotinamide-nucleotide amidase</fullName>
    </submittedName>
</protein>
<dbReference type="OrthoDB" id="9801454at2"/>
<dbReference type="SUPFAM" id="SSF142433">
    <property type="entry name" value="CinA-like"/>
    <property type="match status" value="1"/>
</dbReference>
<name>A0A1G7YG78_9PROT</name>
<keyword evidence="4" id="KW-1185">Reference proteome</keyword>
<feature type="region of interest" description="Disordered" evidence="1">
    <location>
        <begin position="176"/>
        <end position="196"/>
    </location>
</feature>